<dbReference type="InterPro" id="IPR043182">
    <property type="entry name" value="PAIRED_DNA-bd_dom"/>
</dbReference>
<dbReference type="FunFam" id="1.10.10.10:FF:000003">
    <property type="entry name" value="Paired box protein Pax-6"/>
    <property type="match status" value="1"/>
</dbReference>
<evidence type="ECO:0000256" key="3">
    <source>
        <dbReference type="ARBA" id="ARBA00022724"/>
    </source>
</evidence>
<evidence type="ECO:0000256" key="4">
    <source>
        <dbReference type="ARBA" id="ARBA00023015"/>
    </source>
</evidence>
<dbReference type="PANTHER" id="PTHR45636:SF19">
    <property type="entry name" value="PAIRED BOX PROTEIN PAX-2"/>
    <property type="match status" value="1"/>
</dbReference>
<keyword evidence="4" id="KW-0805">Transcription regulation</keyword>
<evidence type="ECO:0000313" key="11">
    <source>
        <dbReference type="Proteomes" id="UP000700334"/>
    </source>
</evidence>
<feature type="compositionally biased region" description="Low complexity" evidence="8">
    <location>
        <begin position="548"/>
        <end position="576"/>
    </location>
</feature>
<dbReference type="Gene3D" id="1.10.10.10">
    <property type="entry name" value="Winged helix-like DNA-binding domain superfamily/Winged helix DNA-binding domain"/>
    <property type="match status" value="2"/>
</dbReference>
<feature type="compositionally biased region" description="Basic and acidic residues" evidence="8">
    <location>
        <begin position="33"/>
        <end position="42"/>
    </location>
</feature>
<dbReference type="InterPro" id="IPR043565">
    <property type="entry name" value="PAX_fam"/>
</dbReference>
<dbReference type="FunFam" id="1.10.10.10:FF:000013">
    <property type="entry name" value="Paired box 8 isoform 1"/>
    <property type="match status" value="1"/>
</dbReference>
<keyword evidence="3" id="KW-0563">Paired box</keyword>
<keyword evidence="6" id="KW-0804">Transcription</keyword>
<dbReference type="CDD" id="cd00131">
    <property type="entry name" value="PAX"/>
    <property type="match status" value="1"/>
</dbReference>
<dbReference type="PANTHER" id="PTHR45636">
    <property type="entry name" value="PAIRED BOX PROTEIN PAX-6-RELATED-RELATED"/>
    <property type="match status" value="1"/>
</dbReference>
<feature type="compositionally biased region" description="Gly residues" evidence="8">
    <location>
        <begin position="376"/>
        <end position="388"/>
    </location>
</feature>
<dbReference type="Proteomes" id="UP000700334">
    <property type="component" value="Unassembled WGS sequence"/>
</dbReference>
<evidence type="ECO:0000313" key="10">
    <source>
        <dbReference type="EMBL" id="KAG8523620.1"/>
    </source>
</evidence>
<feature type="compositionally biased region" description="Polar residues" evidence="8">
    <location>
        <begin position="45"/>
        <end position="55"/>
    </location>
</feature>
<feature type="compositionally biased region" description="Basic residues" evidence="8">
    <location>
        <begin position="726"/>
        <end position="737"/>
    </location>
</feature>
<dbReference type="InterPro" id="IPR036388">
    <property type="entry name" value="WH-like_DNA-bd_sf"/>
</dbReference>
<protein>
    <submittedName>
        <fullName evidence="10">Paired box protein Pax-2</fullName>
    </submittedName>
</protein>
<dbReference type="PROSITE" id="PS00034">
    <property type="entry name" value="PAIRED_1"/>
    <property type="match status" value="1"/>
</dbReference>
<feature type="domain" description="Paired" evidence="9">
    <location>
        <begin position="1174"/>
        <end position="1300"/>
    </location>
</feature>
<feature type="region of interest" description="Disordered" evidence="8">
    <location>
        <begin position="931"/>
        <end position="1092"/>
    </location>
</feature>
<feature type="compositionally biased region" description="Low complexity" evidence="8">
    <location>
        <begin position="402"/>
        <end position="423"/>
    </location>
</feature>
<dbReference type="InterPro" id="IPR009057">
    <property type="entry name" value="Homeodomain-like_sf"/>
</dbReference>
<dbReference type="GO" id="GO:0000981">
    <property type="term" value="F:DNA-binding transcription factor activity, RNA polymerase II-specific"/>
    <property type="evidence" value="ECO:0007669"/>
    <property type="project" value="TreeGrafter"/>
</dbReference>
<accession>A0A8J6AUC1</accession>
<organism evidence="10 11">
    <name type="scientific">Galemys pyrenaicus</name>
    <name type="common">Iberian desman</name>
    <name type="synonym">Pyrenean desman</name>
    <dbReference type="NCBI Taxonomy" id="202257"/>
    <lineage>
        <taxon>Eukaryota</taxon>
        <taxon>Metazoa</taxon>
        <taxon>Chordata</taxon>
        <taxon>Craniata</taxon>
        <taxon>Vertebrata</taxon>
        <taxon>Euteleostomi</taxon>
        <taxon>Mammalia</taxon>
        <taxon>Eutheria</taxon>
        <taxon>Laurasiatheria</taxon>
        <taxon>Eulipotyphla</taxon>
        <taxon>Talpidae</taxon>
        <taxon>Galemys</taxon>
    </lineage>
</organism>
<feature type="region of interest" description="Disordered" evidence="8">
    <location>
        <begin position="509"/>
        <end position="532"/>
    </location>
</feature>
<dbReference type="EMBL" id="JAGFMF010011406">
    <property type="protein sequence ID" value="KAG8523620.1"/>
    <property type="molecule type" value="Genomic_DNA"/>
</dbReference>
<dbReference type="Pfam" id="PF00292">
    <property type="entry name" value="PAX"/>
    <property type="match status" value="1"/>
</dbReference>
<keyword evidence="5" id="KW-0238">DNA-binding</keyword>
<sequence>MRNSFPFSLHTRSRCVCVGLRGQSKPESAICRSREEETDLRGRTLSLQPLAQRNQPGRPRKAGVGCGREGGRGEGLSLPEVTPRVARAGRAPEGQCCEGKPCPRGVGARNGVGCLARAPPEESGRAENPGRASREESPPRGAGRVRRRSCSLWARPEGPRRESPRLPGRRVCGSGPGRKCSPGSPGGECATRVLRAALADPGKRGEGARVKTSAEETKGFSCLVRADGPREEGAGVDEAADAGPARAAAGRASASASCAGSGAELAAGGAQPRSQPLLPSREREIRALRRASAAALRVSLPSPSARPPGVQAPSRQPLGPPEAGGCSRSLGVFLKLASGLRGRRWARGRGRPCVRPREVRESTDCQRSAGWELGARGWGGASGGTGGEEGAERARRNREGAGRNSGLRVAGVRARAVARAQGGVAPGRRRGAAGRGSRDREPASSAPRGRERPPACASDRRVFSLIYRLSYRRVSFLGVVLIPCSPSPPPARSLPSLFPRPLLPPTLSPSFALPSPAPDHPSPGAGGGGGLEGALQLLERHAPGAEAPVSGRPPRSRNPPGDSPLQPAPLGSLPSRRPLRRGGERRPFPGAGARLARSPPGGARSDIPRIATSLPTSPTQRHLERPSSPPGALGPAPGLALSERCLLDDRAPGELSEPPPPRSLSSGRSCGVRHAPPGSPRPARRPRTIPLTAGPCAPTVGSCGSYGCKRRPAREESPRGPPSRAPHPRAPRRRRAPSHPTPTVLPFSLQVLKLSLRGDTAAAAALLPLLCLPMDMHCKADPFSAMHREYRRPASVAPGSRSLPCPVPPGRPWPSALSSHLGGHLEVQAQGMVVIFLHPSLVNALKTKRGSEEKSKSARAGVEDPWAGDPWAEQSSFQFWRPLAGLALPGDDEPACGLAGAQEIPARGLRSAPTELAGSCLEKWSRDLRCVPAPPASGPPPLRSHSALADSRGSRGSQPSSGRHAETHRAARRAAGSQPQEGRESRRAPALAARPASIRSPSRARGGGAFQACLRGGSRPPALDSSGAPFASPPLRLGPRGRAGSPGRLNYSSLICPQLPPFHTDRRPLPKGFPCPSSRSRKREREESSGCSSSRFRRTWWEDSRAGLRIMGRLAALESAWKPSALRLVRTAVPLHRHLPGRLLLSPGRSWPLPLAGCKAPAGPQPPGQPGLAGHGGVNQLGGVFVNGRPLPDVVRQRIVELAHQGVRPCDISRQLRVSHGCVSKILGRYYETGSIKPGVIGGSKPKVATPKVVDKIAEYKRQNPTMFAWEIRDRLLAEGICDNDTVPSVSSINRAESSPSSWAWGCFSALVGLSFLSNLYPSSLSCSKILWAGSSIEIDRHTDRHTDRQGRFQLGAGYSLPGFSRQHPGNESKCLW</sequence>
<evidence type="ECO:0000259" key="9">
    <source>
        <dbReference type="PROSITE" id="PS51057"/>
    </source>
</evidence>
<dbReference type="SMART" id="SM00351">
    <property type="entry name" value="PAX"/>
    <property type="match status" value="1"/>
</dbReference>
<dbReference type="PROSITE" id="PS51057">
    <property type="entry name" value="PAIRED_2"/>
    <property type="match status" value="1"/>
</dbReference>
<evidence type="ECO:0000256" key="6">
    <source>
        <dbReference type="ARBA" id="ARBA00023163"/>
    </source>
</evidence>
<dbReference type="InterPro" id="IPR001523">
    <property type="entry name" value="Paired_dom"/>
</dbReference>
<dbReference type="GO" id="GO:0000978">
    <property type="term" value="F:RNA polymerase II cis-regulatory region sequence-specific DNA binding"/>
    <property type="evidence" value="ECO:0007669"/>
    <property type="project" value="TreeGrafter"/>
</dbReference>
<dbReference type="GO" id="GO:0005634">
    <property type="term" value="C:nucleus"/>
    <property type="evidence" value="ECO:0007669"/>
    <property type="project" value="UniProtKB-SubCell"/>
</dbReference>
<keyword evidence="11" id="KW-1185">Reference proteome</keyword>
<gene>
    <name evidence="10" type="ORF">J0S82_012232</name>
</gene>
<reference evidence="10" key="1">
    <citation type="journal article" date="2021" name="Evol. Appl.">
        <title>The genome of the Pyrenean desman and the effects of bottlenecks and inbreeding on the genomic landscape of an endangered species.</title>
        <authorList>
            <person name="Escoda L."/>
            <person name="Castresana J."/>
        </authorList>
    </citation>
    <scope>NUCLEOTIDE SEQUENCE</scope>
    <source>
        <strain evidence="10">IBE-C5619</strain>
    </source>
</reference>
<feature type="compositionally biased region" description="Basic and acidic residues" evidence="8">
    <location>
        <begin position="436"/>
        <end position="455"/>
    </location>
</feature>
<feature type="region of interest" description="Disordered" evidence="8">
    <location>
        <begin position="708"/>
        <end position="742"/>
    </location>
</feature>
<evidence type="ECO:0000256" key="2">
    <source>
        <dbReference type="ARBA" id="ARBA00022473"/>
    </source>
</evidence>
<feature type="region of interest" description="Disordered" evidence="8">
    <location>
        <begin position="116"/>
        <end position="186"/>
    </location>
</feature>
<feature type="region of interest" description="Disordered" evidence="8">
    <location>
        <begin position="544"/>
        <end position="696"/>
    </location>
</feature>
<evidence type="ECO:0000256" key="5">
    <source>
        <dbReference type="ARBA" id="ARBA00023125"/>
    </source>
</evidence>
<feature type="compositionally biased region" description="Pro residues" evidence="8">
    <location>
        <begin position="932"/>
        <end position="942"/>
    </location>
</feature>
<feature type="compositionally biased region" description="Basic and acidic residues" evidence="8">
    <location>
        <begin position="390"/>
        <end position="401"/>
    </location>
</feature>
<name>A0A8J6AUC1_GALPY</name>
<feature type="compositionally biased region" description="Low complexity" evidence="8">
    <location>
        <begin position="663"/>
        <end position="676"/>
    </location>
</feature>
<feature type="compositionally biased region" description="Low complexity" evidence="8">
    <location>
        <begin position="988"/>
        <end position="1004"/>
    </location>
</feature>
<dbReference type="SUPFAM" id="SSF46689">
    <property type="entry name" value="Homeodomain-like"/>
    <property type="match status" value="1"/>
</dbReference>
<evidence type="ECO:0000256" key="8">
    <source>
        <dbReference type="SAM" id="MobiDB-lite"/>
    </source>
</evidence>
<keyword evidence="2" id="KW-0217">Developmental protein</keyword>
<evidence type="ECO:0000256" key="1">
    <source>
        <dbReference type="ARBA" id="ARBA00004123"/>
    </source>
</evidence>
<dbReference type="PRINTS" id="PR00027">
    <property type="entry name" value="PAIREDBOX"/>
</dbReference>
<feature type="region of interest" description="Disordered" evidence="8">
    <location>
        <begin position="296"/>
        <end position="325"/>
    </location>
</feature>
<feature type="region of interest" description="Disordered" evidence="8">
    <location>
        <begin position="376"/>
        <end position="455"/>
    </location>
</feature>
<proteinExistence type="predicted"/>
<comment type="caution">
    <text evidence="10">The sequence shown here is derived from an EMBL/GenBank/DDBJ whole genome shotgun (WGS) entry which is preliminary data.</text>
</comment>
<keyword evidence="7" id="KW-0539">Nucleus</keyword>
<comment type="subcellular location">
    <subcellularLocation>
        <location evidence="1">Nucleus</location>
    </subcellularLocation>
</comment>
<evidence type="ECO:0000256" key="7">
    <source>
        <dbReference type="ARBA" id="ARBA00023242"/>
    </source>
</evidence>
<feature type="region of interest" description="Disordered" evidence="8">
    <location>
        <begin position="33"/>
        <end position="78"/>
    </location>
</feature>
<feature type="region of interest" description="Disordered" evidence="8">
    <location>
        <begin position="847"/>
        <end position="867"/>
    </location>
</feature>
<feature type="compositionally biased region" description="Low complexity" evidence="8">
    <location>
        <begin position="630"/>
        <end position="642"/>
    </location>
</feature>